<dbReference type="SUPFAM" id="SSF52540">
    <property type="entry name" value="P-loop containing nucleoside triphosphate hydrolases"/>
    <property type="match status" value="1"/>
</dbReference>
<dbReference type="InterPro" id="IPR003959">
    <property type="entry name" value="ATPase_AAA_core"/>
</dbReference>
<organism evidence="2 3">
    <name type="scientific">Streptococcus sanguinis SK1056</name>
    <dbReference type="NCBI Taxonomy" id="888820"/>
    <lineage>
        <taxon>Bacteria</taxon>
        <taxon>Bacillati</taxon>
        <taxon>Bacillota</taxon>
        <taxon>Bacilli</taxon>
        <taxon>Lactobacillales</taxon>
        <taxon>Streptococcaceae</taxon>
        <taxon>Streptococcus</taxon>
    </lineage>
</organism>
<dbReference type="RefSeq" id="WP_002920530.1">
    <property type="nucleotide sequence ID" value="NZ_GL890990.1"/>
</dbReference>
<evidence type="ECO:0000259" key="1">
    <source>
        <dbReference type="Pfam" id="PF13304"/>
    </source>
</evidence>
<dbReference type="EMBL" id="AFFL01000001">
    <property type="protein sequence ID" value="EGJ40019.1"/>
    <property type="molecule type" value="Genomic_DNA"/>
</dbReference>
<dbReference type="InterPro" id="IPR014592">
    <property type="entry name" value="P-loop_UCP034888"/>
</dbReference>
<dbReference type="InterPro" id="IPR027417">
    <property type="entry name" value="P-loop_NTPase"/>
</dbReference>
<dbReference type="AlphaFoldDB" id="F3U8R4"/>
<dbReference type="Proteomes" id="UP000004171">
    <property type="component" value="Unassembled WGS sequence"/>
</dbReference>
<sequence>MFKQLKVKSFKSVTDVEIKLKKLNLFLGTNSSGKSSVLQSILVLSQADKLNYKNDEMTTNTVLNGDFIRLGNYNEIKSKKATDDIQISLRDDNNVFKLSISRDIVYYDVNEHFFNKVKYISADRIGAKDVYPESFSEEQYFQSNGQYLFSFLQKNKKLSLNEDFVMNQDGSNTLLVELNYWLNKILDTKLKIEEIEQTDLVKVTYDVRGNIISNRPKNLGTGTSFIISILILCLGSQEGDVLLIENPELHLHPKAQSALTDFLIHIAEHNRQLFIETHSDHVFNAIRVAISRDQSDDKKNSQELFGINFVELDEEFKTLNHEIEVKGKGDVINPQDGLFDQFDNDLLRMLGL</sequence>
<dbReference type="InterPro" id="IPR051396">
    <property type="entry name" value="Bact_Antivir_Def_Nuclease"/>
</dbReference>
<name>F3U8R4_STRSA</name>
<protein>
    <recommendedName>
        <fullName evidence="1">ATPase AAA-type core domain-containing protein</fullName>
    </recommendedName>
</protein>
<reference evidence="2 3" key="1">
    <citation type="submission" date="2011-03" db="EMBL/GenBank/DDBJ databases">
        <authorList>
            <person name="Muzny D."/>
            <person name="Qin X."/>
            <person name="Deng J."/>
            <person name="Jiang H."/>
            <person name="Liu Y."/>
            <person name="Qu J."/>
            <person name="Song X.-Z."/>
            <person name="Zhang L."/>
            <person name="Thornton R."/>
            <person name="Coyle M."/>
            <person name="Francisco L."/>
            <person name="Jackson L."/>
            <person name="Javaid M."/>
            <person name="Korchina V."/>
            <person name="Kovar C."/>
            <person name="Mata R."/>
            <person name="Mathew T."/>
            <person name="Ngo R."/>
            <person name="Nguyen L."/>
            <person name="Nguyen N."/>
            <person name="Okwuonu G."/>
            <person name="Ongeri F."/>
            <person name="Pham C."/>
            <person name="Simmons D."/>
            <person name="Wilczek-Boney K."/>
            <person name="Hale W."/>
            <person name="Jakkamsetti A."/>
            <person name="Pham P."/>
            <person name="Ruth R."/>
            <person name="San Lucas F."/>
            <person name="Warren J."/>
            <person name="Zhang J."/>
            <person name="Zhao Z."/>
            <person name="Zhou C."/>
            <person name="Zhu D."/>
            <person name="Lee S."/>
            <person name="Bess C."/>
            <person name="Blankenburg K."/>
            <person name="Forbes L."/>
            <person name="Fu Q."/>
            <person name="Gubbala S."/>
            <person name="Hirani K."/>
            <person name="Jayaseelan J.C."/>
            <person name="Lara F."/>
            <person name="Munidasa M."/>
            <person name="Palculict T."/>
            <person name="Patil S."/>
            <person name="Pu L.-L."/>
            <person name="Saada N."/>
            <person name="Tang L."/>
            <person name="Weissenberger G."/>
            <person name="Zhu Y."/>
            <person name="Hemphill L."/>
            <person name="Shang Y."/>
            <person name="Youmans B."/>
            <person name="Ayvaz T."/>
            <person name="Ross M."/>
            <person name="Santibanez J."/>
            <person name="Aqrawi P."/>
            <person name="Gross S."/>
            <person name="Joshi V."/>
            <person name="Fowler G."/>
            <person name="Nazareth L."/>
            <person name="Reid J."/>
            <person name="Worley K."/>
            <person name="Petrosino J."/>
            <person name="Highlander S."/>
            <person name="Gibbs R."/>
        </authorList>
    </citation>
    <scope>NUCLEOTIDE SEQUENCE [LARGE SCALE GENOMIC DNA]</scope>
    <source>
        <strain evidence="2 3">SK1056</strain>
    </source>
</reference>
<dbReference type="PANTHER" id="PTHR43581:SF2">
    <property type="entry name" value="EXCINUCLEASE ATPASE SUBUNIT"/>
    <property type="match status" value="1"/>
</dbReference>
<dbReference type="GO" id="GO:0005524">
    <property type="term" value="F:ATP binding"/>
    <property type="evidence" value="ECO:0007669"/>
    <property type="project" value="InterPro"/>
</dbReference>
<dbReference type="PANTHER" id="PTHR43581">
    <property type="entry name" value="ATP/GTP PHOSPHATASE"/>
    <property type="match status" value="1"/>
</dbReference>
<accession>F3U8R4</accession>
<dbReference type="PIRSF" id="PIRSF034888">
    <property type="entry name" value="P-loop_UCP034888"/>
    <property type="match status" value="1"/>
</dbReference>
<evidence type="ECO:0000313" key="3">
    <source>
        <dbReference type="Proteomes" id="UP000004171"/>
    </source>
</evidence>
<feature type="domain" description="ATPase AAA-type core" evidence="1">
    <location>
        <begin position="23"/>
        <end position="282"/>
    </location>
</feature>
<dbReference type="GO" id="GO:0016887">
    <property type="term" value="F:ATP hydrolysis activity"/>
    <property type="evidence" value="ECO:0007669"/>
    <property type="project" value="InterPro"/>
</dbReference>
<comment type="caution">
    <text evidence="2">The sequence shown here is derived from an EMBL/GenBank/DDBJ whole genome shotgun (WGS) entry which is preliminary data.</text>
</comment>
<dbReference type="Pfam" id="PF13304">
    <property type="entry name" value="AAA_21"/>
    <property type="match status" value="1"/>
</dbReference>
<proteinExistence type="predicted"/>
<dbReference type="Gene3D" id="3.40.50.300">
    <property type="entry name" value="P-loop containing nucleotide triphosphate hydrolases"/>
    <property type="match status" value="2"/>
</dbReference>
<gene>
    <name evidence="2" type="ORF">HMPREF9393_0017</name>
</gene>
<dbReference type="PATRIC" id="fig|888820.3.peg.17"/>
<dbReference type="HOGENOM" id="CLU_032548_0_0_9"/>
<evidence type="ECO:0000313" key="2">
    <source>
        <dbReference type="EMBL" id="EGJ40019.1"/>
    </source>
</evidence>